<dbReference type="AlphaFoldDB" id="A0A563EFR0"/>
<dbReference type="OrthoDB" id="3687320at2"/>
<reference evidence="1 2" key="1">
    <citation type="submission" date="2019-07" db="EMBL/GenBank/DDBJ databases">
        <title>Lentzea xizangensis sp. nov., isolated from Qinghai-Tibetan Plateau Soils.</title>
        <authorList>
            <person name="Huang J."/>
        </authorList>
    </citation>
    <scope>NUCLEOTIDE SEQUENCE [LARGE SCALE GENOMIC DNA]</scope>
    <source>
        <strain evidence="1 2">FXJ1.1311</strain>
    </source>
</reference>
<evidence type="ECO:0000313" key="1">
    <source>
        <dbReference type="EMBL" id="TWP44897.1"/>
    </source>
</evidence>
<accession>A0A563EFR0</accession>
<dbReference type="Proteomes" id="UP000316639">
    <property type="component" value="Unassembled WGS sequence"/>
</dbReference>
<dbReference type="EMBL" id="VOBR01000047">
    <property type="protein sequence ID" value="TWP44897.1"/>
    <property type="molecule type" value="Genomic_DNA"/>
</dbReference>
<comment type="caution">
    <text evidence="1">The sequence shown here is derived from an EMBL/GenBank/DDBJ whole genome shotgun (WGS) entry which is preliminary data.</text>
</comment>
<keyword evidence="2" id="KW-1185">Reference proteome</keyword>
<name>A0A563EFR0_9PSEU</name>
<gene>
    <name evidence="1" type="ORF">FKR81_40565</name>
</gene>
<dbReference type="RefSeq" id="WP_146360519.1">
    <property type="nucleotide sequence ID" value="NZ_VOBR01000047.1"/>
</dbReference>
<protein>
    <submittedName>
        <fullName evidence="1">Uncharacterized protein</fullName>
    </submittedName>
</protein>
<proteinExistence type="predicted"/>
<sequence length="194" mass="21847">MIRLTRGKLACLLSAVVLLGATGLFGALYVAYTRPIGQPPTGETLPSNCSISDALKKEARVSNPSLVQQPDPNRLELVRHTHCFWRQTVDADGIDRRILAIHVYDHGKRAEAERTFSDQRQPDERVVTGLGDRATAADRMPDDNMQVTLLVLRDTRVYKVIYRGADRGFFFDRPFPVEEGERITRKVVEELLGE</sequence>
<organism evidence="1 2">
    <name type="scientific">Lentzea tibetensis</name>
    <dbReference type="NCBI Taxonomy" id="2591470"/>
    <lineage>
        <taxon>Bacteria</taxon>
        <taxon>Bacillati</taxon>
        <taxon>Actinomycetota</taxon>
        <taxon>Actinomycetes</taxon>
        <taxon>Pseudonocardiales</taxon>
        <taxon>Pseudonocardiaceae</taxon>
        <taxon>Lentzea</taxon>
    </lineage>
</organism>
<evidence type="ECO:0000313" key="2">
    <source>
        <dbReference type="Proteomes" id="UP000316639"/>
    </source>
</evidence>